<dbReference type="AlphaFoldDB" id="A0AAV1CFE1"/>
<dbReference type="GO" id="GO:0005839">
    <property type="term" value="C:proteasome core complex"/>
    <property type="evidence" value="ECO:0007669"/>
    <property type="project" value="InterPro"/>
</dbReference>
<dbReference type="InterPro" id="IPR029055">
    <property type="entry name" value="Ntn_hydrolases_N"/>
</dbReference>
<sequence length="369" mass="40316">MFGFLEAGPAFGEFDDEYAKEEKGTTASVSLLELGSLIKKTSLKLENEKARNCSFGPERFSKSRGMVRSMDSISSGFKLIVEIGRKLKVGVIRLPPIQSYSVCIGGYLYGPPKVPLESPPPKSLPEASIGPPKFDRLDSIPGESTGTMVLAFIFEGGVIVAAEHQRSLFKWSIPNVVGLNSHVVATISGGSEFLLKDLQKKCRLHEPVTGRRTSVAEASEWLGDTLASHVERGLSVGVLIAGWEETGPILYHVDSEEKVQNCEEIRDCTGKVHKGRIMATGDGAQCCLGLGVPDDMCVDKAAFYGKQMICAASWALVNGTQSEATPEYCDVVSVYHIGSTGWKKHMSAHDIEDHQKMHIRTHPDYIWKE</sequence>
<keyword evidence="3" id="KW-1185">Reference proteome</keyword>
<dbReference type="InterPro" id="IPR023333">
    <property type="entry name" value="Proteasome_suB-type"/>
</dbReference>
<organism evidence="2 3">
    <name type="scientific">Oldenlandia corymbosa var. corymbosa</name>
    <dbReference type="NCBI Taxonomy" id="529605"/>
    <lineage>
        <taxon>Eukaryota</taxon>
        <taxon>Viridiplantae</taxon>
        <taxon>Streptophyta</taxon>
        <taxon>Embryophyta</taxon>
        <taxon>Tracheophyta</taxon>
        <taxon>Spermatophyta</taxon>
        <taxon>Magnoliopsida</taxon>
        <taxon>eudicotyledons</taxon>
        <taxon>Gunneridae</taxon>
        <taxon>Pentapetalae</taxon>
        <taxon>asterids</taxon>
        <taxon>lamiids</taxon>
        <taxon>Gentianales</taxon>
        <taxon>Rubiaceae</taxon>
        <taxon>Rubioideae</taxon>
        <taxon>Spermacoceae</taxon>
        <taxon>Hedyotis-Oldenlandia complex</taxon>
        <taxon>Oldenlandia</taxon>
    </lineage>
</organism>
<name>A0AAV1CFE1_OLDCO</name>
<proteinExistence type="predicted"/>
<dbReference type="Proteomes" id="UP001161247">
    <property type="component" value="Chromosome 2"/>
</dbReference>
<dbReference type="SUPFAM" id="SSF56235">
    <property type="entry name" value="N-terminal nucleophile aminohydrolases (Ntn hydrolases)"/>
    <property type="match status" value="1"/>
</dbReference>
<dbReference type="EMBL" id="OX459119">
    <property type="protein sequence ID" value="CAI9093242.1"/>
    <property type="molecule type" value="Genomic_DNA"/>
</dbReference>
<accession>A0AAV1CFE1</accession>
<evidence type="ECO:0000313" key="2">
    <source>
        <dbReference type="EMBL" id="CAI9093242.1"/>
    </source>
</evidence>
<protein>
    <submittedName>
        <fullName evidence="2">OLC1v1028701C4</fullName>
    </submittedName>
</protein>
<evidence type="ECO:0000313" key="3">
    <source>
        <dbReference type="Proteomes" id="UP001161247"/>
    </source>
</evidence>
<dbReference type="InterPro" id="IPR001353">
    <property type="entry name" value="Proteasome_sua/b"/>
</dbReference>
<evidence type="ECO:0000256" key="1">
    <source>
        <dbReference type="ARBA" id="ARBA00023145"/>
    </source>
</evidence>
<dbReference type="PANTHER" id="PTHR32194">
    <property type="entry name" value="METALLOPROTEASE TLDD"/>
    <property type="match status" value="1"/>
</dbReference>
<dbReference type="PANTHER" id="PTHR32194:SF3">
    <property type="entry name" value="PROTEASOME SUBUNIT BETA"/>
    <property type="match status" value="1"/>
</dbReference>
<dbReference type="GO" id="GO:0005737">
    <property type="term" value="C:cytoplasm"/>
    <property type="evidence" value="ECO:0007669"/>
    <property type="project" value="TreeGrafter"/>
</dbReference>
<dbReference type="Gene3D" id="3.60.20.10">
    <property type="entry name" value="Glutamine Phosphoribosylpyrophosphate, subunit 1, domain 1"/>
    <property type="match status" value="1"/>
</dbReference>
<reference evidence="2" key="1">
    <citation type="submission" date="2023-03" db="EMBL/GenBank/DDBJ databases">
        <authorList>
            <person name="Julca I."/>
        </authorList>
    </citation>
    <scope>NUCLEOTIDE SEQUENCE</scope>
</reference>
<dbReference type="Pfam" id="PF00227">
    <property type="entry name" value="Proteasome"/>
    <property type="match status" value="1"/>
</dbReference>
<dbReference type="GO" id="GO:0051603">
    <property type="term" value="P:proteolysis involved in protein catabolic process"/>
    <property type="evidence" value="ECO:0007669"/>
    <property type="project" value="InterPro"/>
</dbReference>
<keyword evidence="1" id="KW-0865">Zymogen</keyword>
<gene>
    <name evidence="2" type="ORF">OLC1_LOCUS4701</name>
</gene>